<dbReference type="PANTHER" id="PTHR43384">
    <property type="entry name" value="SEPTUM SITE-DETERMINING PROTEIN MIND HOMOLOG, CHLOROPLASTIC-RELATED"/>
    <property type="match status" value="1"/>
</dbReference>
<accession>A0ABT2WBN2</accession>
<dbReference type="PANTHER" id="PTHR43384:SF4">
    <property type="entry name" value="CELLULOSE BIOSYNTHESIS PROTEIN BCSQ-RELATED"/>
    <property type="match status" value="1"/>
</dbReference>
<proteinExistence type="predicted"/>
<dbReference type="RefSeq" id="WP_263060745.1">
    <property type="nucleotide sequence ID" value="NZ_JAOUSE010000002.1"/>
</dbReference>
<dbReference type="Proteomes" id="UP001208656">
    <property type="component" value="Unassembled WGS sequence"/>
</dbReference>
<evidence type="ECO:0000313" key="3">
    <source>
        <dbReference type="EMBL" id="MCU9593074.1"/>
    </source>
</evidence>
<sequence length="290" mass="32595">MMNDQARNLRARVRGERFNRKAAQTIAVISGKGGVGKSNIALNLSIMLSQHRKKVLLFDLDIGMGNIDILVGNQARYTIADYFLNDIPFEQIIQNGPEGLKYIAGGSGLEGAISLDNDRVNQLLDHIHTFFYDYDYFIFDMGAGISEDLVLFLSSVQDIIVVVTPEPTSIMDAYSAMKILTINDAHSNFHLLGNRMKNEKESNAVLMRLQKAVYQFLQKDSNLIGFLPEDSIISTAVKRQIPFVLLNPKSYAAKQINIITQVFLSTNLNESKIKNNTSFIEKLKIVLFRK</sequence>
<keyword evidence="1" id="KW-0547">Nucleotide-binding</keyword>
<dbReference type="InterPro" id="IPR025501">
    <property type="entry name" value="MinD_FleN"/>
</dbReference>
<dbReference type="Pfam" id="PF10609">
    <property type="entry name" value="ParA"/>
    <property type="match status" value="1"/>
</dbReference>
<dbReference type="PIRSF" id="PIRSF003092">
    <property type="entry name" value="MinD"/>
    <property type="match status" value="1"/>
</dbReference>
<evidence type="ECO:0000256" key="2">
    <source>
        <dbReference type="ARBA" id="ARBA00022840"/>
    </source>
</evidence>
<keyword evidence="4" id="KW-1185">Reference proteome</keyword>
<evidence type="ECO:0000256" key="1">
    <source>
        <dbReference type="ARBA" id="ARBA00022741"/>
    </source>
</evidence>
<reference evidence="3 4" key="1">
    <citation type="submission" date="2022-10" db="EMBL/GenBank/DDBJ databases">
        <title>Description of Fervidibacillus gen. nov. in the family Fervidibacillaceae fam. nov. with two species, Fervidibacillus albus sp. nov., and Fervidibacillus halotolerans sp. nov., isolated from tidal flat sediments.</title>
        <authorList>
            <person name="Kwon K.K."/>
            <person name="Yang S.-H."/>
        </authorList>
    </citation>
    <scope>NUCLEOTIDE SEQUENCE [LARGE SCALE GENOMIC DNA]</scope>
    <source>
        <strain evidence="3 4">DSM 23332</strain>
    </source>
</reference>
<name>A0ABT2WBN2_9BACI</name>
<protein>
    <submittedName>
        <fullName evidence="3">MinD/ParA family protein</fullName>
    </submittedName>
</protein>
<dbReference type="InterPro" id="IPR050625">
    <property type="entry name" value="ParA/MinD_ATPase"/>
</dbReference>
<evidence type="ECO:0000313" key="4">
    <source>
        <dbReference type="Proteomes" id="UP001208656"/>
    </source>
</evidence>
<organism evidence="3 4">
    <name type="scientific">Pallidibacillus thermolactis</name>
    <dbReference type="NCBI Taxonomy" id="251051"/>
    <lineage>
        <taxon>Bacteria</taxon>
        <taxon>Bacillati</taxon>
        <taxon>Bacillota</taxon>
        <taxon>Bacilli</taxon>
        <taxon>Bacillales</taxon>
        <taxon>Bacillaceae</taxon>
        <taxon>Pallidibacillus</taxon>
    </lineage>
</organism>
<comment type="caution">
    <text evidence="3">The sequence shown here is derived from an EMBL/GenBank/DDBJ whole genome shotgun (WGS) entry which is preliminary data.</text>
</comment>
<dbReference type="EMBL" id="JAOUSE010000002">
    <property type="protein sequence ID" value="MCU9593074.1"/>
    <property type="molecule type" value="Genomic_DNA"/>
</dbReference>
<dbReference type="InterPro" id="IPR033756">
    <property type="entry name" value="YlxH/NBP35"/>
</dbReference>
<dbReference type="InterPro" id="IPR027417">
    <property type="entry name" value="P-loop_NTPase"/>
</dbReference>
<dbReference type="Gene3D" id="3.40.50.300">
    <property type="entry name" value="P-loop containing nucleotide triphosphate hydrolases"/>
    <property type="match status" value="1"/>
</dbReference>
<gene>
    <name evidence="3" type="ORF">OEV82_01220</name>
</gene>
<dbReference type="InterPro" id="IPR033875">
    <property type="entry name" value="FlhG"/>
</dbReference>
<keyword evidence="2" id="KW-0067">ATP-binding</keyword>
<dbReference type="SUPFAM" id="SSF52540">
    <property type="entry name" value="P-loop containing nucleoside triphosphate hydrolases"/>
    <property type="match status" value="1"/>
</dbReference>
<dbReference type="CDD" id="cd02038">
    <property type="entry name" value="FlhG-like"/>
    <property type="match status" value="1"/>
</dbReference>